<dbReference type="GeneID" id="19309857"/>
<sequence length="230" mass="26201">MTDGTELLSDSGECVKRSSVSAINNLRTLGNNDEDMQMSRLKDADGNLVGMCSNICGSTNVTVQVNIKYLDVEMGGRVVKQTKTVIKPVNLEEEKQKKCYTLKYILTEVENLWRSLESATDDVRTYEDLKQEILSLYLTVTDPKCCYTVDDAEGEQARMFKPGLPNPFYDKVAQCLQLVYPQKLPTDFYTLEEYYQPVGFILLGTASIVDPMPYHLTVLRHQEHCDRTQW</sequence>
<dbReference type="AlphaFoldDB" id="S7PV12"/>
<gene>
    <name evidence="1" type="ORF">GLOTRDRAFT_96484</name>
</gene>
<name>S7PV12_GLOTA</name>
<dbReference type="KEGG" id="gtr:GLOTRDRAFT_96484"/>
<accession>S7PV12</accession>
<protein>
    <submittedName>
        <fullName evidence="1">Uncharacterized protein</fullName>
    </submittedName>
</protein>
<reference evidence="1 2" key="1">
    <citation type="journal article" date="2012" name="Science">
        <title>The Paleozoic origin of enzymatic lignin decomposition reconstructed from 31 fungal genomes.</title>
        <authorList>
            <person name="Floudas D."/>
            <person name="Binder M."/>
            <person name="Riley R."/>
            <person name="Barry K."/>
            <person name="Blanchette R.A."/>
            <person name="Henrissat B."/>
            <person name="Martinez A.T."/>
            <person name="Otillar R."/>
            <person name="Spatafora J.W."/>
            <person name="Yadav J.S."/>
            <person name="Aerts A."/>
            <person name="Benoit I."/>
            <person name="Boyd A."/>
            <person name="Carlson A."/>
            <person name="Copeland A."/>
            <person name="Coutinho P.M."/>
            <person name="de Vries R.P."/>
            <person name="Ferreira P."/>
            <person name="Findley K."/>
            <person name="Foster B."/>
            <person name="Gaskell J."/>
            <person name="Glotzer D."/>
            <person name="Gorecki P."/>
            <person name="Heitman J."/>
            <person name="Hesse C."/>
            <person name="Hori C."/>
            <person name="Igarashi K."/>
            <person name="Jurgens J.A."/>
            <person name="Kallen N."/>
            <person name="Kersten P."/>
            <person name="Kohler A."/>
            <person name="Kuees U."/>
            <person name="Kumar T.K.A."/>
            <person name="Kuo A."/>
            <person name="LaButti K."/>
            <person name="Larrondo L.F."/>
            <person name="Lindquist E."/>
            <person name="Ling A."/>
            <person name="Lombard V."/>
            <person name="Lucas S."/>
            <person name="Lundell T."/>
            <person name="Martin R."/>
            <person name="McLaughlin D.J."/>
            <person name="Morgenstern I."/>
            <person name="Morin E."/>
            <person name="Murat C."/>
            <person name="Nagy L.G."/>
            <person name="Nolan M."/>
            <person name="Ohm R.A."/>
            <person name="Patyshakuliyeva A."/>
            <person name="Rokas A."/>
            <person name="Ruiz-Duenas F.J."/>
            <person name="Sabat G."/>
            <person name="Salamov A."/>
            <person name="Samejima M."/>
            <person name="Schmutz J."/>
            <person name="Slot J.C."/>
            <person name="St John F."/>
            <person name="Stenlid J."/>
            <person name="Sun H."/>
            <person name="Sun S."/>
            <person name="Syed K."/>
            <person name="Tsang A."/>
            <person name="Wiebenga A."/>
            <person name="Young D."/>
            <person name="Pisabarro A."/>
            <person name="Eastwood D.C."/>
            <person name="Martin F."/>
            <person name="Cullen D."/>
            <person name="Grigoriev I.V."/>
            <person name="Hibbett D.S."/>
        </authorList>
    </citation>
    <scope>NUCLEOTIDE SEQUENCE [LARGE SCALE GENOMIC DNA]</scope>
    <source>
        <strain evidence="1 2">ATCC 11539</strain>
    </source>
</reference>
<dbReference type="Proteomes" id="UP000030669">
    <property type="component" value="Unassembled WGS sequence"/>
</dbReference>
<dbReference type="EMBL" id="KB469311">
    <property type="protein sequence ID" value="EPQ51313.1"/>
    <property type="molecule type" value="Genomic_DNA"/>
</dbReference>
<keyword evidence="2" id="KW-1185">Reference proteome</keyword>
<proteinExistence type="predicted"/>
<dbReference type="OrthoDB" id="3260546at2759"/>
<dbReference type="HOGENOM" id="CLU_1204890_0_0_1"/>
<organism evidence="1 2">
    <name type="scientific">Gloeophyllum trabeum (strain ATCC 11539 / FP-39264 / Madison 617)</name>
    <name type="common">Brown rot fungus</name>
    <dbReference type="NCBI Taxonomy" id="670483"/>
    <lineage>
        <taxon>Eukaryota</taxon>
        <taxon>Fungi</taxon>
        <taxon>Dikarya</taxon>
        <taxon>Basidiomycota</taxon>
        <taxon>Agaricomycotina</taxon>
        <taxon>Agaricomycetes</taxon>
        <taxon>Gloeophyllales</taxon>
        <taxon>Gloeophyllaceae</taxon>
        <taxon>Gloeophyllum</taxon>
    </lineage>
</organism>
<dbReference type="RefSeq" id="XP_007870286.1">
    <property type="nucleotide sequence ID" value="XM_007872095.1"/>
</dbReference>
<evidence type="ECO:0000313" key="1">
    <source>
        <dbReference type="EMBL" id="EPQ51313.1"/>
    </source>
</evidence>
<evidence type="ECO:0000313" key="2">
    <source>
        <dbReference type="Proteomes" id="UP000030669"/>
    </source>
</evidence>